<keyword evidence="8" id="KW-0902">Two-component regulatory system</keyword>
<keyword evidence="13" id="KW-1185">Reference proteome</keyword>
<dbReference type="InterPro" id="IPR036890">
    <property type="entry name" value="HATPase_C_sf"/>
</dbReference>
<feature type="transmembrane region" description="Helical" evidence="10">
    <location>
        <begin position="117"/>
        <end position="144"/>
    </location>
</feature>
<feature type="compositionally biased region" description="Low complexity" evidence="9">
    <location>
        <begin position="455"/>
        <end position="477"/>
    </location>
</feature>
<accession>A0A261FHU0</accession>
<feature type="transmembrane region" description="Helical" evidence="10">
    <location>
        <begin position="56"/>
        <end position="78"/>
    </location>
</feature>
<keyword evidence="4" id="KW-0808">Transferase</keyword>
<evidence type="ECO:0000313" key="12">
    <source>
        <dbReference type="EMBL" id="OZG58585.1"/>
    </source>
</evidence>
<proteinExistence type="predicted"/>
<evidence type="ECO:0000256" key="7">
    <source>
        <dbReference type="ARBA" id="ARBA00022840"/>
    </source>
</evidence>
<dbReference type="PANTHER" id="PTHR24421">
    <property type="entry name" value="NITRATE/NITRITE SENSOR PROTEIN NARX-RELATED"/>
    <property type="match status" value="1"/>
</dbReference>
<feature type="transmembrane region" description="Helical" evidence="10">
    <location>
        <begin position="205"/>
        <end position="225"/>
    </location>
</feature>
<keyword evidence="3" id="KW-0597">Phosphoprotein</keyword>
<dbReference type="RefSeq" id="WP_233428231.1">
    <property type="nucleotide sequence ID" value="NZ_MWWW01000020.1"/>
</dbReference>
<comment type="caution">
    <text evidence="12">The sequence shown here is derived from an EMBL/GenBank/DDBJ whole genome shotgun (WGS) entry which is preliminary data.</text>
</comment>
<dbReference type="GO" id="GO:0016020">
    <property type="term" value="C:membrane"/>
    <property type="evidence" value="ECO:0007669"/>
    <property type="project" value="InterPro"/>
</dbReference>
<dbReference type="PANTHER" id="PTHR24421:SF10">
    <property type="entry name" value="NITRATE_NITRITE SENSOR PROTEIN NARQ"/>
    <property type="match status" value="1"/>
</dbReference>
<dbReference type="Proteomes" id="UP000216871">
    <property type="component" value="Unassembled WGS sequence"/>
</dbReference>
<feature type="domain" description="Signal transduction histidine kinase subgroup 3 dimerisation and phosphoacceptor" evidence="11">
    <location>
        <begin position="262"/>
        <end position="330"/>
    </location>
</feature>
<organism evidence="12 13">
    <name type="scientific">Bifidobacterium myosotis</name>
    <dbReference type="NCBI Taxonomy" id="1630166"/>
    <lineage>
        <taxon>Bacteria</taxon>
        <taxon>Bacillati</taxon>
        <taxon>Actinomycetota</taxon>
        <taxon>Actinomycetes</taxon>
        <taxon>Bifidobacteriales</taxon>
        <taxon>Bifidobacteriaceae</taxon>
        <taxon>Bifidobacterium</taxon>
    </lineage>
</organism>
<evidence type="ECO:0000256" key="5">
    <source>
        <dbReference type="ARBA" id="ARBA00022741"/>
    </source>
</evidence>
<dbReference type="InterPro" id="IPR011712">
    <property type="entry name" value="Sig_transdc_His_kin_sub3_dim/P"/>
</dbReference>
<sequence length="547" mass="57476">MTNPQRTTMPFAGRPGTGPSIGSPSAGSPSPGRGTGGAGQSRGTQPAELDDVPVHTQVWCSVVMVPLASFMCMAQTSFFSQNFDQNSAGFLLMILCLLVAMPSGFLLLARSEYPEPTFWIACALAALLPYDSLIVLMAMSALLARRSDRRTGIRAVAAGTLVTVWSQVRDAIQPPNASLWHVVFAKPRTNTEEEPIVMLAEEPTIVITAVVTALVASAIAVFVGLHIRSRARLRTANAVASAATDHAATLQTDLNNQQLADAIAAEAHDTLAHSLSLMALNASALKAEADRLGDSPEARALASKAEDIRRQSAGALDEAHAIIDMLRNPQQAWEQLAPSDDTSLTRESLDALIADARNSGTQLNTWIDIQQLSGLDETIGKVAYRAIQEGLTNARRHAPGAPVSLEVTAGPAAGVHLHLSNPMTQLEGEVPDAARPGTMVPASIPIRTPIPVPTAPSGTPTSASSSTSAAMSGAVSTPDGRRATPYHDGSVSSHTASHTVPHAADRPTHGAGLPGLAARARSVGGQCRYGMDDRHLFHVDVQLPWRG</sequence>
<dbReference type="EMBL" id="MWWW01000020">
    <property type="protein sequence ID" value="OZG58585.1"/>
    <property type="molecule type" value="Genomic_DNA"/>
</dbReference>
<feature type="region of interest" description="Disordered" evidence="9">
    <location>
        <begin position="446"/>
        <end position="515"/>
    </location>
</feature>
<keyword evidence="10" id="KW-1133">Transmembrane helix</keyword>
<dbReference type="GO" id="GO:0046983">
    <property type="term" value="F:protein dimerization activity"/>
    <property type="evidence" value="ECO:0007669"/>
    <property type="project" value="InterPro"/>
</dbReference>
<dbReference type="AlphaFoldDB" id="A0A261FHU0"/>
<keyword evidence="5" id="KW-0547">Nucleotide-binding</keyword>
<evidence type="ECO:0000256" key="9">
    <source>
        <dbReference type="SAM" id="MobiDB-lite"/>
    </source>
</evidence>
<gene>
    <name evidence="12" type="ORF">BMYO_1661</name>
</gene>
<keyword evidence="10" id="KW-0472">Membrane</keyword>
<evidence type="ECO:0000256" key="6">
    <source>
        <dbReference type="ARBA" id="ARBA00022777"/>
    </source>
</evidence>
<evidence type="ECO:0000256" key="10">
    <source>
        <dbReference type="SAM" id="Phobius"/>
    </source>
</evidence>
<evidence type="ECO:0000256" key="8">
    <source>
        <dbReference type="ARBA" id="ARBA00023012"/>
    </source>
</evidence>
<comment type="catalytic activity">
    <reaction evidence="1">
        <text>ATP + protein L-histidine = ADP + protein N-phospho-L-histidine.</text>
        <dbReference type="EC" id="2.7.13.3"/>
    </reaction>
</comment>
<evidence type="ECO:0000313" key="13">
    <source>
        <dbReference type="Proteomes" id="UP000216871"/>
    </source>
</evidence>
<evidence type="ECO:0000256" key="1">
    <source>
        <dbReference type="ARBA" id="ARBA00000085"/>
    </source>
</evidence>
<evidence type="ECO:0000256" key="3">
    <source>
        <dbReference type="ARBA" id="ARBA00022553"/>
    </source>
</evidence>
<evidence type="ECO:0000259" key="11">
    <source>
        <dbReference type="Pfam" id="PF07730"/>
    </source>
</evidence>
<dbReference type="EC" id="2.7.13.3" evidence="2"/>
<keyword evidence="6 12" id="KW-0418">Kinase</keyword>
<dbReference type="InterPro" id="IPR050482">
    <property type="entry name" value="Sensor_HK_TwoCompSys"/>
</dbReference>
<dbReference type="Pfam" id="PF07730">
    <property type="entry name" value="HisKA_3"/>
    <property type="match status" value="1"/>
</dbReference>
<name>A0A261FHU0_9BIFI</name>
<keyword evidence="7" id="KW-0067">ATP-binding</keyword>
<protein>
    <recommendedName>
        <fullName evidence="2">histidine kinase</fullName>
        <ecNumber evidence="2">2.7.13.3</ecNumber>
    </recommendedName>
</protein>
<evidence type="ECO:0000256" key="2">
    <source>
        <dbReference type="ARBA" id="ARBA00012438"/>
    </source>
</evidence>
<reference evidence="12 13" key="1">
    <citation type="journal article" date="2017" name="BMC Genomics">
        <title>Comparative genomic and phylogenomic analyses of the Bifidobacteriaceae family.</title>
        <authorList>
            <person name="Lugli G.A."/>
            <person name="Milani C."/>
            <person name="Turroni F."/>
            <person name="Duranti S."/>
            <person name="Mancabelli L."/>
            <person name="Mangifesta M."/>
            <person name="Ferrario C."/>
            <person name="Modesto M."/>
            <person name="Mattarelli P."/>
            <person name="Jiri K."/>
            <person name="van Sinderen D."/>
            <person name="Ventura M."/>
        </authorList>
    </citation>
    <scope>NUCLEOTIDE SEQUENCE [LARGE SCALE GENOMIC DNA]</scope>
    <source>
        <strain evidence="12 13">DSM 100196</strain>
    </source>
</reference>
<feature type="compositionally biased region" description="Low complexity" evidence="9">
    <location>
        <begin position="13"/>
        <end position="32"/>
    </location>
</feature>
<evidence type="ECO:0000256" key="4">
    <source>
        <dbReference type="ARBA" id="ARBA00022679"/>
    </source>
</evidence>
<feature type="transmembrane region" description="Helical" evidence="10">
    <location>
        <begin position="90"/>
        <end position="111"/>
    </location>
</feature>
<feature type="region of interest" description="Disordered" evidence="9">
    <location>
        <begin position="1"/>
        <end position="47"/>
    </location>
</feature>
<dbReference type="Gene3D" id="1.20.5.1930">
    <property type="match status" value="1"/>
</dbReference>
<dbReference type="Gene3D" id="3.30.565.10">
    <property type="entry name" value="Histidine kinase-like ATPase, C-terminal domain"/>
    <property type="match status" value="1"/>
</dbReference>
<dbReference type="GO" id="GO:0000155">
    <property type="term" value="F:phosphorelay sensor kinase activity"/>
    <property type="evidence" value="ECO:0007669"/>
    <property type="project" value="InterPro"/>
</dbReference>
<keyword evidence="10" id="KW-0812">Transmembrane</keyword>
<dbReference type="GO" id="GO:0005524">
    <property type="term" value="F:ATP binding"/>
    <property type="evidence" value="ECO:0007669"/>
    <property type="project" value="UniProtKB-KW"/>
</dbReference>